<name>A0A8S5N905_9CAUD</name>
<accession>A0A8S5N905</accession>
<dbReference type="EMBL" id="BK015096">
    <property type="protein sequence ID" value="DAD90863.1"/>
    <property type="molecule type" value="Genomic_DNA"/>
</dbReference>
<protein>
    <submittedName>
        <fullName evidence="1">Distal tail protein</fullName>
    </submittedName>
</protein>
<evidence type="ECO:0000313" key="1">
    <source>
        <dbReference type="EMBL" id="DAD90863.1"/>
    </source>
</evidence>
<proteinExistence type="predicted"/>
<sequence>MRNYVIQNGFDSRYLKGLLIQELPSISKPLMRTSIEQIDGRDGDIITRLGYSAYDKKMKIGLFGDYDIDDIITFFNSSGTVTFSNEQERYYKYDILNAVDYERLMRFRTAEITYHVQPFKYSTLEKMKVFDNPTGAITVRNNGNYVSKPIIHIKGSGTINLSLNGVQLFRIDMSASNSITIDTERLEAYNDDVLMNRYVVGNYDKFVLKVGANSVSWDGQLTYIAFENLSRWI</sequence>
<organism evidence="1">
    <name type="scientific">Siphoviridae sp. ctfW121</name>
    <dbReference type="NCBI Taxonomy" id="2826413"/>
    <lineage>
        <taxon>Viruses</taxon>
        <taxon>Duplodnaviria</taxon>
        <taxon>Heunggongvirae</taxon>
        <taxon>Uroviricota</taxon>
        <taxon>Caudoviricetes</taxon>
    </lineage>
</organism>
<reference evidence="1" key="1">
    <citation type="journal article" date="2021" name="Proc. Natl. Acad. Sci. U.S.A.">
        <title>A Catalog of Tens of Thousands of Viruses from Human Metagenomes Reveals Hidden Associations with Chronic Diseases.</title>
        <authorList>
            <person name="Tisza M.J."/>
            <person name="Buck C.B."/>
        </authorList>
    </citation>
    <scope>NUCLEOTIDE SEQUENCE</scope>
    <source>
        <strain evidence="1">CtfW121</strain>
    </source>
</reference>